<dbReference type="Proteomes" id="UP000663866">
    <property type="component" value="Unassembled WGS sequence"/>
</dbReference>
<dbReference type="SMART" id="SM00028">
    <property type="entry name" value="TPR"/>
    <property type="match status" value="7"/>
</dbReference>
<protein>
    <recommendedName>
        <fullName evidence="4">Kinesin light chain</fullName>
    </recommendedName>
</protein>
<dbReference type="Gene3D" id="3.90.176.10">
    <property type="entry name" value="Toxin ADP-ribosyltransferase, Chain A, domain 1"/>
    <property type="match status" value="1"/>
</dbReference>
<dbReference type="PROSITE" id="PS51996">
    <property type="entry name" value="TR_MART"/>
    <property type="match status" value="1"/>
</dbReference>
<dbReference type="SUPFAM" id="SSF56399">
    <property type="entry name" value="ADP-ribosylation"/>
    <property type="match status" value="1"/>
</dbReference>
<evidence type="ECO:0000313" key="14">
    <source>
        <dbReference type="Proteomes" id="UP000663866"/>
    </source>
</evidence>
<feature type="repeat" description="TPR" evidence="3">
    <location>
        <begin position="493"/>
        <end position="526"/>
    </location>
</feature>
<dbReference type="Proteomes" id="UP000663842">
    <property type="component" value="Unassembled WGS sequence"/>
</dbReference>
<comment type="caution">
    <text evidence="6">The sequence shown here is derived from an EMBL/GenBank/DDBJ whole genome shotgun (WGS) entry which is preliminary data.</text>
</comment>
<evidence type="ECO:0000313" key="8">
    <source>
        <dbReference type="EMBL" id="CAF2061193.1"/>
    </source>
</evidence>
<dbReference type="AlphaFoldDB" id="A0A815NY77"/>
<feature type="repeat" description="TPR" evidence="3">
    <location>
        <begin position="703"/>
        <end position="736"/>
    </location>
</feature>
<feature type="repeat" description="TPR" evidence="3">
    <location>
        <begin position="661"/>
        <end position="694"/>
    </location>
</feature>
<comment type="subunit">
    <text evidence="4">Oligomeric complex composed of two heavy chains and two light chains.</text>
</comment>
<comment type="function">
    <text evidence="4">Kinesin is a microtubule-associated force-producing protein that play a role in organelle transport.</text>
</comment>
<comment type="similarity">
    <text evidence="4">Belongs to the kinesin light chain family.</text>
</comment>
<evidence type="ECO:0000256" key="2">
    <source>
        <dbReference type="ARBA" id="ARBA00022803"/>
    </source>
</evidence>
<evidence type="ECO:0000313" key="13">
    <source>
        <dbReference type="Proteomes" id="UP000663855"/>
    </source>
</evidence>
<dbReference type="Pfam" id="PF00515">
    <property type="entry name" value="TPR_1"/>
    <property type="match status" value="1"/>
</dbReference>
<feature type="repeat" description="TPR" evidence="3">
    <location>
        <begin position="577"/>
        <end position="610"/>
    </location>
</feature>
<feature type="repeat" description="TPR" evidence="3">
    <location>
        <begin position="619"/>
        <end position="652"/>
    </location>
</feature>
<dbReference type="EMBL" id="CAJOBG010002796">
    <property type="protein sequence ID" value="CAF4028634.1"/>
    <property type="molecule type" value="Genomic_DNA"/>
</dbReference>
<evidence type="ECO:0000313" key="10">
    <source>
        <dbReference type="EMBL" id="CAF4028634.1"/>
    </source>
</evidence>
<dbReference type="Pfam" id="PF13374">
    <property type="entry name" value="TPR_10"/>
    <property type="match status" value="1"/>
</dbReference>
<dbReference type="Gene3D" id="1.25.40.10">
    <property type="entry name" value="Tetratricopeptide repeat domain"/>
    <property type="match status" value="3"/>
</dbReference>
<proteinExistence type="inferred from homology"/>
<dbReference type="Pfam" id="PF13424">
    <property type="entry name" value="TPR_12"/>
    <property type="match status" value="2"/>
</dbReference>
<keyword evidence="4" id="KW-0206">Cytoskeleton</keyword>
<dbReference type="SUPFAM" id="SSF48452">
    <property type="entry name" value="TPR-like"/>
    <property type="match status" value="2"/>
</dbReference>
<evidence type="ECO:0000313" key="9">
    <source>
        <dbReference type="EMBL" id="CAF2128796.1"/>
    </source>
</evidence>
<evidence type="ECO:0000313" key="11">
    <source>
        <dbReference type="EMBL" id="CAF4037293.1"/>
    </source>
</evidence>
<evidence type="ECO:0000259" key="5">
    <source>
        <dbReference type="Pfam" id="PF03496"/>
    </source>
</evidence>
<dbReference type="Proteomes" id="UP000663824">
    <property type="component" value="Unassembled WGS sequence"/>
</dbReference>
<dbReference type="InterPro" id="IPR011990">
    <property type="entry name" value="TPR-like_helical_dom_sf"/>
</dbReference>
<keyword evidence="1" id="KW-0677">Repeat</keyword>
<dbReference type="EMBL" id="CAJNOV010011168">
    <property type="protein sequence ID" value="CAF1441111.1"/>
    <property type="molecule type" value="Genomic_DNA"/>
</dbReference>
<dbReference type="Pfam" id="PF03496">
    <property type="entry name" value="ADPrib_exo_Tox"/>
    <property type="match status" value="1"/>
</dbReference>
<dbReference type="Proteomes" id="UP000663855">
    <property type="component" value="Unassembled WGS sequence"/>
</dbReference>
<feature type="repeat" description="TPR" evidence="3">
    <location>
        <begin position="535"/>
        <end position="568"/>
    </location>
</feature>
<comment type="subcellular location">
    <subcellularLocation>
        <location evidence="4">Cytoplasm</location>
        <location evidence="4">Cytoskeleton</location>
    </subcellularLocation>
</comment>
<evidence type="ECO:0000313" key="7">
    <source>
        <dbReference type="EMBL" id="CAF2041849.1"/>
    </source>
</evidence>
<dbReference type="Proteomes" id="UP000681967">
    <property type="component" value="Unassembled WGS sequence"/>
</dbReference>
<dbReference type="InterPro" id="IPR019734">
    <property type="entry name" value="TPR_rpt"/>
</dbReference>
<keyword evidence="4" id="KW-0493">Microtubule</keyword>
<dbReference type="Proteomes" id="UP000663887">
    <property type="component" value="Unassembled WGS sequence"/>
</dbReference>
<keyword evidence="4" id="KW-0505">Motor protein</keyword>
<keyword evidence="4" id="KW-0963">Cytoplasm</keyword>
<dbReference type="Proteomes" id="UP000663856">
    <property type="component" value="Unassembled WGS sequence"/>
</dbReference>
<feature type="domain" description="ADP ribosyltransferase" evidence="5">
    <location>
        <begin position="219"/>
        <end position="384"/>
    </location>
</feature>
<dbReference type="GO" id="GO:0005871">
    <property type="term" value="C:kinesin complex"/>
    <property type="evidence" value="ECO:0007669"/>
    <property type="project" value="UniProtKB-UniRule"/>
</dbReference>
<dbReference type="EMBL" id="CAJNRE010014579">
    <property type="protein sequence ID" value="CAF2128796.1"/>
    <property type="molecule type" value="Genomic_DNA"/>
</dbReference>
<evidence type="ECO:0000313" key="12">
    <source>
        <dbReference type="EMBL" id="CAF4190123.1"/>
    </source>
</evidence>
<accession>A0A815NY77</accession>
<keyword evidence="14" id="KW-1185">Reference proteome</keyword>
<dbReference type="PRINTS" id="PR00381">
    <property type="entry name" value="KINESINLIGHT"/>
</dbReference>
<evidence type="ECO:0000256" key="4">
    <source>
        <dbReference type="RuleBase" id="RU367020"/>
    </source>
</evidence>
<dbReference type="InterPro" id="IPR003540">
    <property type="entry name" value="ADP-ribosyltransferase"/>
</dbReference>
<sequence length="758" mass="88174">MTQILSSNYETVDDLSLALLSKSTYFEGTALIWFDPNIGSHEDTAKTKQQLCRIHDNVIFVTDLDRCVTLIQSNNAEKIFLILSGSKAGQILSQTSSCRQIDSIFIFCMKKHRYENLLNEYTKIIGIFSNLNDLCLSIKRQIDLNNKQTQTFSIYDQEEKSIKRLTKDSAAFISFQLFKNVISSLPRNEQSKKQMIQICKQYYRGNTKEMKLIEEFEKNYQSRDAIRWYSKQSFVYKLINKALRTEDTDLLYSFRFFINDLSENLKYEHEKILMSDEIFLNVYRGVKLDKKEFDKLKENQGKVISANGYLSTSRNRSLAVRFAMKPTKRRDTIRVLFDIQCDLEQLDKNTIFADISEFSQYPREEEVLFDLNACFVIESIEELGSLQIIKMNLSNDAEKITKDYLELTQNETGEINVSIIFGRLLCDLGEYDKSQKYFEQLLNDSIGEDRAWIEFNIGRALHFKGQLKEARKYFVLAYDQMMKNKPARIGHSAQVLNQFGNILSYQGKRDEALDYHHRALKMREEIYPFGHVGIATSLSNIGLILKNQGKYDEALDCHRKALKILEEFYPPGHVEIARNFNNIGCILDIQGKYNEALSYHKRALKIYKKFYPAGHANIARSFNNIGRILNNQGKYDEALVYHQRALKLRDKCYPSGHMETAQSFNNIGLTLKNQGKYDEALDYHQRALQIQEKLYPSGHVDIAASFNSIGICYEHQNNQKMALQCYQRALTMHEKFLSVDHPDRKITESHIRRHSGKN</sequence>
<dbReference type="EMBL" id="CAJNRF010004562">
    <property type="protein sequence ID" value="CAF2061193.1"/>
    <property type="molecule type" value="Genomic_DNA"/>
</dbReference>
<reference evidence="6" key="1">
    <citation type="submission" date="2021-02" db="EMBL/GenBank/DDBJ databases">
        <authorList>
            <person name="Nowell W R."/>
        </authorList>
    </citation>
    <scope>NUCLEOTIDE SEQUENCE</scope>
</reference>
<organism evidence="6 13">
    <name type="scientific">Rotaria magnacalcarata</name>
    <dbReference type="NCBI Taxonomy" id="392030"/>
    <lineage>
        <taxon>Eukaryota</taxon>
        <taxon>Metazoa</taxon>
        <taxon>Spiralia</taxon>
        <taxon>Gnathifera</taxon>
        <taxon>Rotifera</taxon>
        <taxon>Eurotatoria</taxon>
        <taxon>Bdelloidea</taxon>
        <taxon>Philodinida</taxon>
        <taxon>Philodinidae</taxon>
        <taxon>Rotaria</taxon>
    </lineage>
</organism>
<dbReference type="EMBL" id="CAJNRG010001945">
    <property type="protein sequence ID" value="CAF2041849.1"/>
    <property type="molecule type" value="Genomic_DNA"/>
</dbReference>
<evidence type="ECO:0000313" key="6">
    <source>
        <dbReference type="EMBL" id="CAF1441111.1"/>
    </source>
</evidence>
<gene>
    <name evidence="11" type="ORF">BYL167_LOCUS15678</name>
    <name evidence="6" type="ORF">CJN711_LOCUS24091</name>
    <name evidence="9" type="ORF">MBJ925_LOCUS27220</name>
    <name evidence="10" type="ORF">OVN521_LOCUS16654</name>
    <name evidence="12" type="ORF">UXM345_LOCUS27379</name>
    <name evidence="8" type="ORF">WKI299_LOCUS12147</name>
    <name evidence="7" type="ORF">XDN619_LOCUS6858</name>
</gene>
<dbReference type="EMBL" id="CAJOBF010005892">
    <property type="protein sequence ID" value="CAF4190123.1"/>
    <property type="molecule type" value="Genomic_DNA"/>
</dbReference>
<evidence type="ECO:0000256" key="3">
    <source>
        <dbReference type="PROSITE-ProRule" id="PRU00339"/>
    </source>
</evidence>
<dbReference type="PROSITE" id="PS50293">
    <property type="entry name" value="TPR_REGION"/>
    <property type="match status" value="1"/>
</dbReference>
<dbReference type="PANTHER" id="PTHR45641:SF19">
    <property type="entry name" value="NEPHROCYSTIN-3"/>
    <property type="match status" value="1"/>
</dbReference>
<name>A0A815NY77_9BILA</name>
<dbReference type="EMBL" id="CAJOBH010005840">
    <property type="protein sequence ID" value="CAF4037293.1"/>
    <property type="molecule type" value="Genomic_DNA"/>
</dbReference>
<keyword evidence="2 3" id="KW-0802">TPR repeat</keyword>
<evidence type="ECO:0000256" key="1">
    <source>
        <dbReference type="ARBA" id="ARBA00022737"/>
    </source>
</evidence>
<dbReference type="GO" id="GO:0005576">
    <property type="term" value="C:extracellular region"/>
    <property type="evidence" value="ECO:0007669"/>
    <property type="project" value="InterPro"/>
</dbReference>
<dbReference type="GO" id="GO:0005874">
    <property type="term" value="C:microtubule"/>
    <property type="evidence" value="ECO:0007669"/>
    <property type="project" value="UniProtKB-UniRule"/>
</dbReference>
<dbReference type="PROSITE" id="PS50005">
    <property type="entry name" value="TPR"/>
    <property type="match status" value="6"/>
</dbReference>
<dbReference type="PANTHER" id="PTHR45641">
    <property type="entry name" value="TETRATRICOPEPTIDE REPEAT PROTEIN (AFU_ORTHOLOGUE AFUA_6G03870)"/>
    <property type="match status" value="1"/>
</dbReference>